<accession>A0A165S318</accession>
<gene>
    <name evidence="2" type="ORF">DAEQUDRAFT_108095</name>
</gene>
<dbReference type="STRING" id="1314783.A0A165S318"/>
<feature type="region of interest" description="Disordered" evidence="1">
    <location>
        <begin position="1"/>
        <end position="30"/>
    </location>
</feature>
<dbReference type="Proteomes" id="UP000076727">
    <property type="component" value="Unassembled WGS sequence"/>
</dbReference>
<feature type="compositionally biased region" description="Polar residues" evidence="1">
    <location>
        <begin position="87"/>
        <end position="110"/>
    </location>
</feature>
<protein>
    <submittedName>
        <fullName evidence="2">Uncharacterized protein</fullName>
    </submittedName>
</protein>
<keyword evidence="3" id="KW-1185">Reference proteome</keyword>
<name>A0A165S318_9APHY</name>
<sequence length="356" mass="38005">MVTQPAALGYHPGQAQRPRHSQLPPINTSFSAHSAQSAPALQVHGIPAAPAGYYAYGPFVPPQMGGSRSANAPVMASLTPDPPTLQRMYTENASTSRPNTAPTRVTQGSSKPVVDLTGEPDSDDDRRQTKKARLASLPAASRPATATPAGPSTQQTQSSTAYAGPVNGQAQLATHAQAYASSAPLLWLTPNRDLSALPTDEDIQMRSPAQEAPRQVPMEVVQQAQALLESPPVYPQTTDTALSASNSGTGMPMNEQQPAQSSLNPSAEVIQQCIDENFINAENADAGGGDQEGSGKRVCRMCQIRYTRGLSEKVPEVFPAEASMDDLARHCQEEHPKGWLILLQRCMEDEESDEDE</sequence>
<dbReference type="AlphaFoldDB" id="A0A165S318"/>
<evidence type="ECO:0000313" key="3">
    <source>
        <dbReference type="Proteomes" id="UP000076727"/>
    </source>
</evidence>
<proteinExistence type="predicted"/>
<reference evidence="2 3" key="1">
    <citation type="journal article" date="2016" name="Mol. Biol. Evol.">
        <title>Comparative Genomics of Early-Diverging Mushroom-Forming Fungi Provides Insights into the Origins of Lignocellulose Decay Capabilities.</title>
        <authorList>
            <person name="Nagy L.G."/>
            <person name="Riley R."/>
            <person name="Tritt A."/>
            <person name="Adam C."/>
            <person name="Daum C."/>
            <person name="Floudas D."/>
            <person name="Sun H."/>
            <person name="Yadav J.S."/>
            <person name="Pangilinan J."/>
            <person name="Larsson K.H."/>
            <person name="Matsuura K."/>
            <person name="Barry K."/>
            <person name="Labutti K."/>
            <person name="Kuo R."/>
            <person name="Ohm R.A."/>
            <person name="Bhattacharya S.S."/>
            <person name="Shirouzu T."/>
            <person name="Yoshinaga Y."/>
            <person name="Martin F.M."/>
            <person name="Grigoriev I.V."/>
            <person name="Hibbett D.S."/>
        </authorList>
    </citation>
    <scope>NUCLEOTIDE SEQUENCE [LARGE SCALE GENOMIC DNA]</scope>
    <source>
        <strain evidence="2 3">L-15889</strain>
    </source>
</reference>
<evidence type="ECO:0000313" key="2">
    <source>
        <dbReference type="EMBL" id="KZT71469.1"/>
    </source>
</evidence>
<dbReference type="EMBL" id="KV429045">
    <property type="protein sequence ID" value="KZT71469.1"/>
    <property type="molecule type" value="Genomic_DNA"/>
</dbReference>
<feature type="compositionally biased region" description="Low complexity" evidence="1">
    <location>
        <begin position="134"/>
        <end position="161"/>
    </location>
</feature>
<evidence type="ECO:0000256" key="1">
    <source>
        <dbReference type="SAM" id="MobiDB-lite"/>
    </source>
</evidence>
<dbReference type="OrthoDB" id="2799346at2759"/>
<organism evidence="2 3">
    <name type="scientific">Daedalea quercina L-15889</name>
    <dbReference type="NCBI Taxonomy" id="1314783"/>
    <lineage>
        <taxon>Eukaryota</taxon>
        <taxon>Fungi</taxon>
        <taxon>Dikarya</taxon>
        <taxon>Basidiomycota</taxon>
        <taxon>Agaricomycotina</taxon>
        <taxon>Agaricomycetes</taxon>
        <taxon>Polyporales</taxon>
        <taxon>Fomitopsis</taxon>
    </lineage>
</organism>
<feature type="region of interest" description="Disordered" evidence="1">
    <location>
        <begin position="66"/>
        <end position="161"/>
    </location>
</feature>